<organism evidence="2 3">
    <name type="scientific">Penaeus vannamei</name>
    <name type="common">Whiteleg shrimp</name>
    <name type="synonym">Litopenaeus vannamei</name>
    <dbReference type="NCBI Taxonomy" id="6689"/>
    <lineage>
        <taxon>Eukaryota</taxon>
        <taxon>Metazoa</taxon>
        <taxon>Ecdysozoa</taxon>
        <taxon>Arthropoda</taxon>
        <taxon>Crustacea</taxon>
        <taxon>Multicrustacea</taxon>
        <taxon>Malacostraca</taxon>
        <taxon>Eumalacostraca</taxon>
        <taxon>Eucarida</taxon>
        <taxon>Decapoda</taxon>
        <taxon>Dendrobranchiata</taxon>
        <taxon>Penaeoidea</taxon>
        <taxon>Penaeidae</taxon>
        <taxon>Penaeus</taxon>
    </lineage>
</organism>
<keyword evidence="3" id="KW-1185">Reference proteome</keyword>
<feature type="transmembrane region" description="Helical" evidence="1">
    <location>
        <begin position="115"/>
        <end position="137"/>
    </location>
</feature>
<dbReference type="GO" id="GO:0016323">
    <property type="term" value="C:basolateral plasma membrane"/>
    <property type="evidence" value="ECO:0007669"/>
    <property type="project" value="TreeGrafter"/>
</dbReference>
<dbReference type="PANTHER" id="PTHR11388:SF76">
    <property type="entry name" value="SOLUTE CARRIER ORGANIC ANION TRANSPORTER FAMILY MEMBER"/>
    <property type="match status" value="1"/>
</dbReference>
<dbReference type="GO" id="GO:0015347">
    <property type="term" value="F:sodium-independent organic anion transmembrane transporter activity"/>
    <property type="evidence" value="ECO:0007669"/>
    <property type="project" value="TreeGrafter"/>
</dbReference>
<proteinExistence type="predicted"/>
<feature type="transmembrane region" description="Helical" evidence="1">
    <location>
        <begin position="26"/>
        <end position="43"/>
    </location>
</feature>
<dbReference type="GO" id="GO:0043252">
    <property type="term" value="P:sodium-independent organic anion transport"/>
    <property type="evidence" value="ECO:0007669"/>
    <property type="project" value="TreeGrafter"/>
</dbReference>
<feature type="transmembrane region" description="Helical" evidence="1">
    <location>
        <begin position="64"/>
        <end position="87"/>
    </location>
</feature>
<evidence type="ECO:0000313" key="3">
    <source>
        <dbReference type="Proteomes" id="UP000283509"/>
    </source>
</evidence>
<dbReference type="InterPro" id="IPR004156">
    <property type="entry name" value="OATP"/>
</dbReference>
<reference evidence="2 3" key="1">
    <citation type="submission" date="2018-04" db="EMBL/GenBank/DDBJ databases">
        <authorList>
            <person name="Zhang X."/>
            <person name="Yuan J."/>
            <person name="Li F."/>
            <person name="Xiang J."/>
        </authorList>
    </citation>
    <scope>NUCLEOTIDE SEQUENCE [LARGE SCALE GENOMIC DNA]</scope>
    <source>
        <tissue evidence="2">Muscle</tissue>
    </source>
</reference>
<keyword evidence="1" id="KW-0472">Membrane</keyword>
<dbReference type="EMBL" id="QCYY01002671">
    <property type="protein sequence ID" value="ROT68393.1"/>
    <property type="molecule type" value="Genomic_DNA"/>
</dbReference>
<comment type="caution">
    <text evidence="2">The sequence shown here is derived from an EMBL/GenBank/DDBJ whole genome shotgun (WGS) entry which is preliminary data.</text>
</comment>
<keyword evidence="1" id="KW-1133">Transmembrane helix</keyword>
<protein>
    <submittedName>
        <fullName evidence="2">Solute carrier organic anion transporter family member 3A1</fullName>
    </submittedName>
</protein>
<sequence length="174" mass="19084">MLQGQVTLNQGGQGTPGYCPESCAAFFNYVVLLILTQSVYPSARVNNVMVMLRSVPDEDQVMALSILTVFVSALAFAPAPAIVSAIVDSACLVWDTSCGATGECSLYNSTKFRTIFHLIPAVFVFICVLCDVVVFWYSRNSELFDECPEDLQKRRGCSEEDQPLRSAAYDEAKV</sequence>
<gene>
    <name evidence="2" type="ORF">C7M84_013441</name>
</gene>
<dbReference type="Proteomes" id="UP000283509">
    <property type="component" value="Unassembled WGS sequence"/>
</dbReference>
<evidence type="ECO:0000313" key="2">
    <source>
        <dbReference type="EMBL" id="ROT68393.1"/>
    </source>
</evidence>
<evidence type="ECO:0000256" key="1">
    <source>
        <dbReference type="SAM" id="Phobius"/>
    </source>
</evidence>
<dbReference type="OrthoDB" id="5062115at2759"/>
<keyword evidence="1" id="KW-0812">Transmembrane</keyword>
<accession>A0A3R7Q4J9</accession>
<dbReference type="Pfam" id="PF03137">
    <property type="entry name" value="OATP"/>
    <property type="match status" value="1"/>
</dbReference>
<name>A0A3R7Q4J9_PENVA</name>
<dbReference type="PANTHER" id="PTHR11388">
    <property type="entry name" value="ORGANIC ANION TRANSPORTER"/>
    <property type="match status" value="1"/>
</dbReference>
<reference evidence="2 3" key="2">
    <citation type="submission" date="2019-01" db="EMBL/GenBank/DDBJ databases">
        <title>The decoding of complex shrimp genome reveals the adaptation for benthos swimmer, frequently molting mechanism and breeding impact on genome.</title>
        <authorList>
            <person name="Sun Y."/>
            <person name="Gao Y."/>
            <person name="Yu Y."/>
        </authorList>
    </citation>
    <scope>NUCLEOTIDE SEQUENCE [LARGE SCALE GENOMIC DNA]</scope>
    <source>
        <tissue evidence="2">Muscle</tissue>
    </source>
</reference>
<dbReference type="AlphaFoldDB" id="A0A3R7Q4J9"/>